<keyword evidence="5 7" id="KW-1133">Transmembrane helix</keyword>
<evidence type="ECO:0000256" key="5">
    <source>
        <dbReference type="ARBA" id="ARBA00022989"/>
    </source>
</evidence>
<dbReference type="NCBIfam" id="TIGR00544">
    <property type="entry name" value="lgt"/>
    <property type="match status" value="1"/>
</dbReference>
<evidence type="ECO:0000256" key="7">
    <source>
        <dbReference type="SAM" id="Phobius"/>
    </source>
</evidence>
<dbReference type="PANTHER" id="PTHR30589:SF0">
    <property type="entry name" value="PHOSPHATIDYLGLYCEROL--PROLIPOPROTEIN DIACYLGLYCERYL TRANSFERASE"/>
    <property type="match status" value="1"/>
</dbReference>
<feature type="transmembrane region" description="Helical" evidence="7">
    <location>
        <begin position="193"/>
        <end position="211"/>
    </location>
</feature>
<name>K1XH01_9BACT</name>
<feature type="transmembrane region" description="Helical" evidence="7">
    <location>
        <begin position="56"/>
        <end position="82"/>
    </location>
</feature>
<comment type="similarity">
    <text evidence="1">Belongs to the Lgt family.</text>
</comment>
<dbReference type="GO" id="GO:0042158">
    <property type="term" value="P:lipoprotein biosynthetic process"/>
    <property type="evidence" value="ECO:0007669"/>
    <property type="project" value="InterPro"/>
</dbReference>
<accession>K1XH01</accession>
<organism evidence="8">
    <name type="scientific">uncultured bacterium</name>
    <name type="common">gcode 4</name>
    <dbReference type="NCBI Taxonomy" id="1234023"/>
    <lineage>
        <taxon>Bacteria</taxon>
        <taxon>environmental samples</taxon>
    </lineage>
</organism>
<feature type="transmembrane region" description="Helical" evidence="7">
    <location>
        <begin position="12"/>
        <end position="29"/>
    </location>
</feature>
<dbReference type="InterPro" id="IPR001640">
    <property type="entry name" value="Lgt"/>
</dbReference>
<protein>
    <recommendedName>
        <fullName evidence="9">Phosphatidylglycerol--prolipoprotein diacylglyceryl transferase</fullName>
    </recommendedName>
</protein>
<evidence type="ECO:0000313" key="8">
    <source>
        <dbReference type="EMBL" id="EKD24551.1"/>
    </source>
</evidence>
<feature type="transmembrane region" description="Helical" evidence="7">
    <location>
        <begin position="223"/>
        <end position="240"/>
    </location>
</feature>
<dbReference type="Pfam" id="PF01790">
    <property type="entry name" value="LGT"/>
    <property type="match status" value="1"/>
</dbReference>
<evidence type="ECO:0008006" key="9">
    <source>
        <dbReference type="Google" id="ProtNLM"/>
    </source>
</evidence>
<evidence type="ECO:0000256" key="6">
    <source>
        <dbReference type="ARBA" id="ARBA00023136"/>
    </source>
</evidence>
<dbReference type="PROSITE" id="PS01311">
    <property type="entry name" value="LGT"/>
    <property type="match status" value="1"/>
</dbReference>
<dbReference type="AlphaFoldDB" id="K1XH01"/>
<dbReference type="GO" id="GO:0005886">
    <property type="term" value="C:plasma membrane"/>
    <property type="evidence" value="ECO:0007669"/>
    <property type="project" value="InterPro"/>
</dbReference>
<evidence type="ECO:0000256" key="1">
    <source>
        <dbReference type="ARBA" id="ARBA00007150"/>
    </source>
</evidence>
<sequence length="282" mass="33904">MIAFSIGSMDIYRYGIFYFIAFLAWYVFLHRIAKKNIFWKTFPRLQTFLEAHIDDLMICIFFGVLVGGRLGHVIIYDFFYYLKHPLEIFQVRRWWMSFIWWMLWVTIAFAALARKNRFKFKEIVLLFDILLAIMPFGIMLGRIGNFLNQELYGVVVSDRLPRLWYPLFSILNDLKIFHVYPQVDTFLRVNTNLLSSFFEGFVLLIITMSIIRTRVKTKTPQPGKIVAVFLIRYSFVRFMLEYLRADSQLEFHGLFTVSQRFFLWFFVLGIVSFVWQRKQLKN</sequence>
<gene>
    <name evidence="8" type="ORF">ACD_80C00211G0012</name>
</gene>
<feature type="transmembrane region" description="Helical" evidence="7">
    <location>
        <begin position="252"/>
        <end position="275"/>
    </location>
</feature>
<proteinExistence type="inferred from homology"/>
<dbReference type="GO" id="GO:0008961">
    <property type="term" value="F:phosphatidylglycerol-prolipoprotein diacylglyceryl transferase activity"/>
    <property type="evidence" value="ECO:0007669"/>
    <property type="project" value="InterPro"/>
</dbReference>
<keyword evidence="4 7" id="KW-0812">Transmembrane</keyword>
<keyword evidence="3" id="KW-0808">Transferase</keyword>
<dbReference type="EMBL" id="AMFJ01036218">
    <property type="protein sequence ID" value="EKD24551.1"/>
    <property type="molecule type" value="Genomic_DNA"/>
</dbReference>
<evidence type="ECO:0000256" key="2">
    <source>
        <dbReference type="ARBA" id="ARBA00022475"/>
    </source>
</evidence>
<evidence type="ECO:0000256" key="3">
    <source>
        <dbReference type="ARBA" id="ARBA00022679"/>
    </source>
</evidence>
<comment type="caution">
    <text evidence="8">The sequence shown here is derived from an EMBL/GenBank/DDBJ whole genome shotgun (WGS) entry which is preliminary data.</text>
</comment>
<evidence type="ECO:0000256" key="4">
    <source>
        <dbReference type="ARBA" id="ARBA00022692"/>
    </source>
</evidence>
<feature type="transmembrane region" description="Helical" evidence="7">
    <location>
        <begin position="94"/>
        <end position="113"/>
    </location>
</feature>
<reference evidence="8" key="1">
    <citation type="journal article" date="2012" name="Science">
        <title>Fermentation, hydrogen, and sulfur metabolism in multiple uncultivated bacterial phyla.</title>
        <authorList>
            <person name="Wrighton K.C."/>
            <person name="Thomas B.C."/>
            <person name="Sharon I."/>
            <person name="Miller C.S."/>
            <person name="Castelle C.J."/>
            <person name="VerBerkmoes N.C."/>
            <person name="Wilkins M.J."/>
            <person name="Hettich R.L."/>
            <person name="Lipton M.S."/>
            <person name="Williams K.H."/>
            <person name="Long P.E."/>
            <person name="Banfield J.F."/>
        </authorList>
    </citation>
    <scope>NUCLEOTIDE SEQUENCE [LARGE SCALE GENOMIC DNA]</scope>
</reference>
<dbReference type="PANTHER" id="PTHR30589">
    <property type="entry name" value="PROLIPOPROTEIN DIACYLGLYCERYL TRANSFERASE"/>
    <property type="match status" value="1"/>
</dbReference>
<feature type="transmembrane region" description="Helical" evidence="7">
    <location>
        <begin position="125"/>
        <end position="144"/>
    </location>
</feature>
<keyword evidence="6 7" id="KW-0472">Membrane</keyword>
<keyword evidence="2" id="KW-1003">Cell membrane</keyword>